<dbReference type="AlphaFoldDB" id="A0A1H2LSD5"/>
<evidence type="ECO:0000256" key="1">
    <source>
        <dbReference type="ARBA" id="ARBA00022833"/>
    </source>
</evidence>
<evidence type="ECO:0000313" key="4">
    <source>
        <dbReference type="Proteomes" id="UP000182977"/>
    </source>
</evidence>
<dbReference type="InterPro" id="IPR024078">
    <property type="entry name" value="LmbE-like_dom_sf"/>
</dbReference>
<dbReference type="OrthoDB" id="3514174at2"/>
<dbReference type="PANTHER" id="PTHR12993:SF28">
    <property type="entry name" value="LMBE FAMILY PROTEIN"/>
    <property type="match status" value="1"/>
</dbReference>
<dbReference type="InterPro" id="IPR003737">
    <property type="entry name" value="GlcNAc_PI_deacetylase-related"/>
</dbReference>
<feature type="compositionally biased region" description="Low complexity" evidence="2">
    <location>
        <begin position="1"/>
        <end position="19"/>
    </location>
</feature>
<name>A0A1H2LSD5_9ACTN</name>
<evidence type="ECO:0000313" key="3">
    <source>
        <dbReference type="EMBL" id="SDU83511.1"/>
    </source>
</evidence>
<dbReference type="STRING" id="419479.SAMN04488563_6545"/>
<dbReference type="PANTHER" id="PTHR12993">
    <property type="entry name" value="N-ACETYLGLUCOSAMINYL-PHOSPHATIDYLINOSITOL DE-N-ACETYLASE-RELATED"/>
    <property type="match status" value="1"/>
</dbReference>
<dbReference type="SUPFAM" id="SSF102588">
    <property type="entry name" value="LmbE-like"/>
    <property type="match status" value="1"/>
</dbReference>
<feature type="compositionally biased region" description="Pro residues" evidence="2">
    <location>
        <begin position="20"/>
        <end position="30"/>
    </location>
</feature>
<proteinExistence type="predicted"/>
<gene>
    <name evidence="3" type="ORF">SAMN04488563_6545</name>
</gene>
<dbReference type="GO" id="GO:0016137">
    <property type="term" value="P:glycoside metabolic process"/>
    <property type="evidence" value="ECO:0007669"/>
    <property type="project" value="UniProtKB-ARBA"/>
</dbReference>
<dbReference type="GO" id="GO:0016811">
    <property type="term" value="F:hydrolase activity, acting on carbon-nitrogen (but not peptide) bonds, in linear amides"/>
    <property type="evidence" value="ECO:0007669"/>
    <property type="project" value="TreeGrafter"/>
</dbReference>
<keyword evidence="1" id="KW-0862">Zinc</keyword>
<dbReference type="EMBL" id="LT629791">
    <property type="protein sequence ID" value="SDU83511.1"/>
    <property type="molecule type" value="Genomic_DNA"/>
</dbReference>
<feature type="region of interest" description="Disordered" evidence="2">
    <location>
        <begin position="1"/>
        <end position="30"/>
    </location>
</feature>
<organism evidence="3 4">
    <name type="scientific">Jiangella alkaliphila</name>
    <dbReference type="NCBI Taxonomy" id="419479"/>
    <lineage>
        <taxon>Bacteria</taxon>
        <taxon>Bacillati</taxon>
        <taxon>Actinomycetota</taxon>
        <taxon>Actinomycetes</taxon>
        <taxon>Jiangellales</taxon>
        <taxon>Jiangellaceae</taxon>
        <taxon>Jiangella</taxon>
    </lineage>
</organism>
<protein>
    <submittedName>
        <fullName evidence="3">N-acetylglucosaminyl deacetylase, LmbE family</fullName>
    </submittedName>
</protein>
<dbReference type="Gene3D" id="3.40.50.10320">
    <property type="entry name" value="LmbE-like"/>
    <property type="match status" value="1"/>
</dbReference>
<sequence>MTENTVAPEQPAAEPEAAPFEPPFPVPTTPLEPLPEDWERALVIAAHPDDIEYGAAAAIARWTGQGKQIVYCMVTSGEAGIDSMPPEQTGPLREKEERDAAAIVGVDVVEFLGYPDGVVEYGLPLRRDIARSIRRHRPDIVITGNFHETFGPGMLNQADHIATGKAVLDGARDAGNRWVFTELLDEGLEPWNKVRAIWAAGSLEAGHGVDITDTFDLGVQSLEAHAGYLGALPGHPEPRDFLGMFARMTGPRLGVEYGSIFEVYPLMLY</sequence>
<reference evidence="4" key="1">
    <citation type="submission" date="2016-10" db="EMBL/GenBank/DDBJ databases">
        <authorList>
            <person name="Varghese N."/>
            <person name="Submissions S."/>
        </authorList>
    </citation>
    <scope>NUCLEOTIDE SEQUENCE [LARGE SCALE GENOMIC DNA]</scope>
    <source>
        <strain evidence="4">DSM 45079</strain>
    </source>
</reference>
<evidence type="ECO:0000256" key="2">
    <source>
        <dbReference type="SAM" id="MobiDB-lite"/>
    </source>
</evidence>
<keyword evidence="4" id="KW-1185">Reference proteome</keyword>
<accession>A0A1H2LSD5</accession>
<dbReference type="Proteomes" id="UP000182977">
    <property type="component" value="Chromosome I"/>
</dbReference>
<dbReference type="Pfam" id="PF02585">
    <property type="entry name" value="PIG-L"/>
    <property type="match status" value="1"/>
</dbReference>
<dbReference type="RefSeq" id="WP_082155200.1">
    <property type="nucleotide sequence ID" value="NZ_KQ061227.1"/>
</dbReference>